<dbReference type="EC" id="2.6.1.1" evidence="8"/>
<dbReference type="SUPFAM" id="SSF53383">
    <property type="entry name" value="PLP-dependent transferases"/>
    <property type="match status" value="1"/>
</dbReference>
<comment type="subunit">
    <text evidence="3 8">Homodimer.</text>
</comment>
<dbReference type="Gene3D" id="3.40.640.10">
    <property type="entry name" value="Type I PLP-dependent aspartate aminotransferase-like (Major domain)"/>
    <property type="match status" value="1"/>
</dbReference>
<evidence type="ECO:0000256" key="8">
    <source>
        <dbReference type="RuleBase" id="RU000480"/>
    </source>
</evidence>
<comment type="cofactor">
    <cofactor evidence="1">
        <name>pyridoxal 5'-phosphate</name>
        <dbReference type="ChEBI" id="CHEBI:597326"/>
    </cofactor>
</comment>
<keyword evidence="4 8" id="KW-0032">Aminotransferase</keyword>
<dbReference type="NCBIfam" id="NF006719">
    <property type="entry name" value="PRK09257.1"/>
    <property type="match status" value="1"/>
</dbReference>
<reference evidence="11" key="1">
    <citation type="submission" date="2016-06" db="EMBL/GenBank/DDBJ databases">
        <title>Parallel loss of symbiosis genes in relatives of nitrogen-fixing non-legume Parasponia.</title>
        <authorList>
            <person name="Van Velzen R."/>
            <person name="Holmer R."/>
            <person name="Bu F."/>
            <person name="Rutten L."/>
            <person name="Van Zeijl A."/>
            <person name="Liu W."/>
            <person name="Santuari L."/>
            <person name="Cao Q."/>
            <person name="Sharma T."/>
            <person name="Shen D."/>
            <person name="Roswanjaya Y."/>
            <person name="Wardhani T."/>
            <person name="Kalhor M.S."/>
            <person name="Jansen J."/>
            <person name="Van den Hoogen J."/>
            <person name="Gungor B."/>
            <person name="Hartog M."/>
            <person name="Hontelez J."/>
            <person name="Verver J."/>
            <person name="Yang W.-C."/>
            <person name="Schijlen E."/>
            <person name="Repin R."/>
            <person name="Schilthuizen M."/>
            <person name="Schranz E."/>
            <person name="Heidstra R."/>
            <person name="Miyata K."/>
            <person name="Fedorova E."/>
            <person name="Kohlen W."/>
            <person name="Bisseling T."/>
            <person name="Smit S."/>
            <person name="Geurts R."/>
        </authorList>
    </citation>
    <scope>NUCLEOTIDE SEQUENCE [LARGE SCALE GENOMIC DNA]</scope>
    <source>
        <strain evidence="11">cv. WU1-14</strain>
    </source>
</reference>
<evidence type="ECO:0000313" key="10">
    <source>
        <dbReference type="EMBL" id="PON76519.1"/>
    </source>
</evidence>
<comment type="similarity">
    <text evidence="2">Belongs to the class-I pyridoxal-phosphate-dependent aminotransferase family.</text>
</comment>
<evidence type="ECO:0000256" key="5">
    <source>
        <dbReference type="ARBA" id="ARBA00022679"/>
    </source>
</evidence>
<dbReference type="GO" id="GO:0005739">
    <property type="term" value="C:mitochondrion"/>
    <property type="evidence" value="ECO:0007669"/>
    <property type="project" value="TreeGrafter"/>
</dbReference>
<evidence type="ECO:0000256" key="7">
    <source>
        <dbReference type="ARBA" id="ARBA00049185"/>
    </source>
</evidence>
<organism evidence="10 11">
    <name type="scientific">Parasponia andersonii</name>
    <name type="common">Sponia andersonii</name>
    <dbReference type="NCBI Taxonomy" id="3476"/>
    <lineage>
        <taxon>Eukaryota</taxon>
        <taxon>Viridiplantae</taxon>
        <taxon>Streptophyta</taxon>
        <taxon>Embryophyta</taxon>
        <taxon>Tracheophyta</taxon>
        <taxon>Spermatophyta</taxon>
        <taxon>Magnoliopsida</taxon>
        <taxon>eudicotyledons</taxon>
        <taxon>Gunneridae</taxon>
        <taxon>Pentapetalae</taxon>
        <taxon>rosids</taxon>
        <taxon>fabids</taxon>
        <taxon>Rosales</taxon>
        <taxon>Cannabaceae</taxon>
        <taxon>Parasponia</taxon>
    </lineage>
</organism>
<dbReference type="AlphaFoldDB" id="A0A2P5DTC9"/>
<dbReference type="OrthoDB" id="6752799at2759"/>
<protein>
    <recommendedName>
        <fullName evidence="8">Aspartate aminotransferase</fullName>
        <ecNumber evidence="8">2.6.1.1</ecNumber>
    </recommendedName>
</protein>
<dbReference type="Gene3D" id="3.90.1150.10">
    <property type="entry name" value="Aspartate Aminotransferase, domain 1"/>
    <property type="match status" value="2"/>
</dbReference>
<dbReference type="InterPro" id="IPR004839">
    <property type="entry name" value="Aminotransferase_I/II_large"/>
</dbReference>
<dbReference type="PROSITE" id="PS00105">
    <property type="entry name" value="AA_TRANSFER_CLASS_1"/>
    <property type="match status" value="1"/>
</dbReference>
<dbReference type="GO" id="GO:0004069">
    <property type="term" value="F:L-aspartate:2-oxoglutarate aminotransferase activity"/>
    <property type="evidence" value="ECO:0007669"/>
    <property type="project" value="UniProtKB-EC"/>
</dbReference>
<keyword evidence="11" id="KW-1185">Reference proteome</keyword>
<dbReference type="EMBL" id="JXTB01000018">
    <property type="protein sequence ID" value="PON76519.1"/>
    <property type="molecule type" value="Genomic_DNA"/>
</dbReference>
<evidence type="ECO:0000256" key="6">
    <source>
        <dbReference type="ARBA" id="ARBA00022898"/>
    </source>
</evidence>
<evidence type="ECO:0000313" key="11">
    <source>
        <dbReference type="Proteomes" id="UP000237105"/>
    </source>
</evidence>
<dbReference type="InterPro" id="IPR000796">
    <property type="entry name" value="Asp_trans"/>
</dbReference>
<comment type="miscellaneous">
    <text evidence="8">In eukaryotes there are cytoplasmic, mitochondrial and chloroplastic isozymes.</text>
</comment>
<evidence type="ECO:0000256" key="3">
    <source>
        <dbReference type="ARBA" id="ARBA00011738"/>
    </source>
</evidence>
<dbReference type="Pfam" id="PF00155">
    <property type="entry name" value="Aminotran_1_2"/>
    <property type="match status" value="1"/>
</dbReference>
<dbReference type="Proteomes" id="UP000237105">
    <property type="component" value="Unassembled WGS sequence"/>
</dbReference>
<evidence type="ECO:0000256" key="4">
    <source>
        <dbReference type="ARBA" id="ARBA00022576"/>
    </source>
</evidence>
<comment type="catalytic activity">
    <reaction evidence="7 8">
        <text>L-aspartate + 2-oxoglutarate = oxaloacetate + L-glutamate</text>
        <dbReference type="Rhea" id="RHEA:21824"/>
        <dbReference type="ChEBI" id="CHEBI:16452"/>
        <dbReference type="ChEBI" id="CHEBI:16810"/>
        <dbReference type="ChEBI" id="CHEBI:29985"/>
        <dbReference type="ChEBI" id="CHEBI:29991"/>
        <dbReference type="EC" id="2.6.1.1"/>
    </reaction>
</comment>
<gene>
    <name evidence="10" type="ORF">PanWU01x14_035730</name>
</gene>
<dbReference type="InterPro" id="IPR015424">
    <property type="entry name" value="PyrdxlP-dep_Trfase"/>
</dbReference>
<evidence type="ECO:0000259" key="9">
    <source>
        <dbReference type="Pfam" id="PF00155"/>
    </source>
</evidence>
<dbReference type="PRINTS" id="PR00799">
    <property type="entry name" value="TRANSAMINASE"/>
</dbReference>
<feature type="domain" description="Aminotransferase class I/classII large" evidence="9">
    <location>
        <begin position="44"/>
        <end position="435"/>
    </location>
</feature>
<dbReference type="InterPro" id="IPR015422">
    <property type="entry name" value="PyrdxlP-dep_Trfase_small"/>
</dbReference>
<name>A0A2P5DTC9_PARAD</name>
<dbReference type="InterPro" id="IPR015421">
    <property type="entry name" value="PyrdxlP-dep_Trfase_major"/>
</dbReference>
<dbReference type="PANTHER" id="PTHR11879">
    <property type="entry name" value="ASPARTATE AMINOTRANSFERASE"/>
    <property type="match status" value="1"/>
</dbReference>
<dbReference type="PANTHER" id="PTHR11879:SF44">
    <property type="entry name" value="ASPARTATE AMINOTRANSFERASE"/>
    <property type="match status" value="1"/>
</dbReference>
<evidence type="ECO:0000256" key="1">
    <source>
        <dbReference type="ARBA" id="ARBA00001933"/>
    </source>
</evidence>
<dbReference type="InterPro" id="IPR004838">
    <property type="entry name" value="NHTrfase_class1_PyrdxlP-BS"/>
</dbReference>
<keyword evidence="5 8" id="KW-0808">Transferase</keyword>
<dbReference type="GO" id="GO:0006520">
    <property type="term" value="P:amino acid metabolic process"/>
    <property type="evidence" value="ECO:0007669"/>
    <property type="project" value="InterPro"/>
</dbReference>
<keyword evidence="6" id="KW-0663">Pyridoxal phosphate</keyword>
<accession>A0A2P5DTC9</accession>
<comment type="caution">
    <text evidence="10">The sequence shown here is derived from an EMBL/GenBank/DDBJ whole genome shotgun (WGS) entry which is preliminary data.</text>
</comment>
<dbReference type="STRING" id="3476.A0A2P5DTC9"/>
<dbReference type="FunFam" id="3.40.640.10:FF:000052">
    <property type="entry name" value="Aspartate aminotransferase"/>
    <property type="match status" value="1"/>
</dbReference>
<dbReference type="GO" id="GO:0030170">
    <property type="term" value="F:pyridoxal phosphate binding"/>
    <property type="evidence" value="ECO:0007669"/>
    <property type="project" value="InterPro"/>
</dbReference>
<evidence type="ECO:0000256" key="2">
    <source>
        <dbReference type="ARBA" id="ARBA00007441"/>
    </source>
</evidence>
<proteinExistence type="inferred from homology"/>
<sequence>MESSSSKSSKSQHGDSLFSDIPRVPEPLVYAVMAAYRRDPSPLKLNLGIGVYRTEEGKPFVLDVVRRAEKLLVNDVSACKEYLPITGIPEFNELSAKLILGADSHAIKENRVSTVQCVAGCCSLRVGAEFLAKHYHQKTIYIPQQTYSNHPNFFASAGLIVKTYRYYDPATHGLDFQGLLEDLSSMPAGSIVLLQACGHNPTGVDPTIQEWYEIRQLIRSKALLPFFDSAYQGLVSGNLEADAQSVRLFVADGGESLIAQSYSKNMGLYGERVGALIIVCKTAQVASKVESQLKLVIRPMYSNPPIHGASIVTTILKDREMYNEWRDDLKKMTDRLISMRQKLVDALHDKGKIQDISIDLYPWFSCSRISVSNFTGTPGDWSHIIREVGMYSLTGLNPEQIAFMTKEYHIYMSSDGRLNLAGLGSKTVPYLAEAIHTVVTRGGGI</sequence>
<dbReference type="CDD" id="cd00609">
    <property type="entry name" value="AAT_like"/>
    <property type="match status" value="1"/>
</dbReference>